<dbReference type="InterPro" id="IPR007499">
    <property type="entry name" value="ERF_bacteria_virus"/>
</dbReference>
<accession>A0A8S5M145</accession>
<evidence type="ECO:0000313" key="1">
    <source>
        <dbReference type="EMBL" id="DAD75872.1"/>
    </source>
</evidence>
<dbReference type="EMBL" id="BK014792">
    <property type="protein sequence ID" value="DAD75872.1"/>
    <property type="molecule type" value="Genomic_DNA"/>
</dbReference>
<dbReference type="Pfam" id="PF04404">
    <property type="entry name" value="ERF"/>
    <property type="match status" value="1"/>
</dbReference>
<protein>
    <submittedName>
        <fullName evidence="1">ERF superfamily protein</fullName>
    </submittedName>
</protein>
<organism evidence="1">
    <name type="scientific">Siphoviridae sp. ctLAw30</name>
    <dbReference type="NCBI Taxonomy" id="2826249"/>
    <lineage>
        <taxon>Viruses</taxon>
        <taxon>Duplodnaviria</taxon>
        <taxon>Heunggongvirae</taxon>
        <taxon>Uroviricota</taxon>
        <taxon>Caudoviricetes</taxon>
    </lineage>
</organism>
<sequence>MEKIYGAIASIMENIGPIGKNRTAKANKFSYSYRGIDDVFNALQPLMIKYKVFCVPEVKDIEAITEASGKDLTMKRSIVKVDYHFMSAEDGSKVTVSIVGEGIDNGDKALNKALSAAFKYACFQLFCIPTEGAMRDSEEEFLTEKELNNIRVALRYAGKSEQNILDYLNKKGSTAQRIEDISYDDYYMLMELFATSRRPEAVKKEQKQEDNRNE</sequence>
<name>A0A8S5M145_9CAUD</name>
<reference evidence="1" key="1">
    <citation type="journal article" date="2021" name="Proc. Natl. Acad. Sci. U.S.A.">
        <title>A Catalog of Tens of Thousands of Viruses from Human Metagenomes Reveals Hidden Associations with Chronic Diseases.</title>
        <authorList>
            <person name="Tisza M.J."/>
            <person name="Buck C.B."/>
        </authorList>
    </citation>
    <scope>NUCLEOTIDE SEQUENCE</scope>
    <source>
        <strain evidence="1">CtLAw30</strain>
    </source>
</reference>
<proteinExistence type="predicted"/>